<feature type="transmembrane region" description="Helical" evidence="1">
    <location>
        <begin position="52"/>
        <end position="71"/>
    </location>
</feature>
<keyword evidence="1" id="KW-0472">Membrane</keyword>
<proteinExistence type="predicted"/>
<dbReference type="EMBL" id="CADCUD010000046">
    <property type="protein sequence ID" value="CAA9317279.1"/>
    <property type="molecule type" value="Genomic_DNA"/>
</dbReference>
<keyword evidence="1" id="KW-1133">Transmembrane helix</keyword>
<feature type="transmembrane region" description="Helical" evidence="1">
    <location>
        <begin position="12"/>
        <end position="31"/>
    </location>
</feature>
<reference evidence="2" key="1">
    <citation type="submission" date="2020-02" db="EMBL/GenBank/DDBJ databases">
        <authorList>
            <person name="Meier V. D."/>
        </authorList>
    </citation>
    <scope>NUCLEOTIDE SEQUENCE</scope>
    <source>
        <strain evidence="2">AVDCRST_MAG46</strain>
    </source>
</reference>
<sequence length="91" mass="10166">MDVRTLAETVCRYGWLALGVVALTVEATAIATNNRSLTSTFRRAVTDTGLRWPVLVVVLLVVAHLFMPPAWRQYDPVDRLFYRFTGTPPSG</sequence>
<dbReference type="AlphaFoldDB" id="A0A6J4KX33"/>
<keyword evidence="1" id="KW-0812">Transmembrane</keyword>
<evidence type="ECO:0000313" key="2">
    <source>
        <dbReference type="EMBL" id="CAA9317279.1"/>
    </source>
</evidence>
<accession>A0A6J4KX33</accession>
<organism evidence="2">
    <name type="scientific">uncultured Nocardioidaceae bacterium</name>
    <dbReference type="NCBI Taxonomy" id="253824"/>
    <lineage>
        <taxon>Bacteria</taxon>
        <taxon>Bacillati</taxon>
        <taxon>Actinomycetota</taxon>
        <taxon>Actinomycetes</taxon>
        <taxon>Propionibacteriales</taxon>
        <taxon>Nocardioidaceae</taxon>
        <taxon>environmental samples</taxon>
    </lineage>
</organism>
<evidence type="ECO:0000256" key="1">
    <source>
        <dbReference type="SAM" id="Phobius"/>
    </source>
</evidence>
<gene>
    <name evidence="2" type="ORF">AVDCRST_MAG46-594</name>
</gene>
<protein>
    <submittedName>
        <fullName evidence="2">Uncharacterized protein</fullName>
    </submittedName>
</protein>
<name>A0A6J4KX33_9ACTN</name>